<name>A0ACB8QDF3_9AGAM</name>
<dbReference type="EMBL" id="MU273653">
    <property type="protein sequence ID" value="KAI0029854.1"/>
    <property type="molecule type" value="Genomic_DNA"/>
</dbReference>
<protein>
    <submittedName>
        <fullName evidence="1">Uncharacterized protein</fullName>
    </submittedName>
</protein>
<accession>A0ACB8QDF3</accession>
<organism evidence="1 2">
    <name type="scientific">Vararia minispora EC-137</name>
    <dbReference type="NCBI Taxonomy" id="1314806"/>
    <lineage>
        <taxon>Eukaryota</taxon>
        <taxon>Fungi</taxon>
        <taxon>Dikarya</taxon>
        <taxon>Basidiomycota</taxon>
        <taxon>Agaricomycotina</taxon>
        <taxon>Agaricomycetes</taxon>
        <taxon>Russulales</taxon>
        <taxon>Lachnocladiaceae</taxon>
        <taxon>Vararia</taxon>
    </lineage>
</organism>
<gene>
    <name evidence="1" type="ORF">K488DRAFT_72660</name>
</gene>
<sequence length="255" mass="27429">MREWDRILLSMMGSPDGEYGRQSNGMGGGVSSLSKVVVVGLPQDRSQNADVEYTFVQVGVRDSTIDYSGNCGNLSSMVGIFAVDEGLCPVLLVNPVSNAVQRASVRAFNTNTSKVQRAGAVRMGLDPSAQAQPKVAVLRMPEESDTAADIVAFVLSMGVVHKAVPTTLGLCLGVASNIPNSIPWRTMKEDGKNSTHTLRMRFPGGVSEVSSEFRTDGNRRSCERWPNSSSGNRDMNESCSYAPVFPYYGHGQPTT</sequence>
<evidence type="ECO:0000313" key="1">
    <source>
        <dbReference type="EMBL" id="KAI0029854.1"/>
    </source>
</evidence>
<dbReference type="Proteomes" id="UP000814128">
    <property type="component" value="Unassembled WGS sequence"/>
</dbReference>
<reference evidence="1" key="2">
    <citation type="journal article" date="2022" name="New Phytol.">
        <title>Evolutionary transition to the ectomycorrhizal habit in the genomes of a hyperdiverse lineage of mushroom-forming fungi.</title>
        <authorList>
            <person name="Looney B."/>
            <person name="Miyauchi S."/>
            <person name="Morin E."/>
            <person name="Drula E."/>
            <person name="Courty P.E."/>
            <person name="Kohler A."/>
            <person name="Kuo A."/>
            <person name="LaButti K."/>
            <person name="Pangilinan J."/>
            <person name="Lipzen A."/>
            <person name="Riley R."/>
            <person name="Andreopoulos W."/>
            <person name="He G."/>
            <person name="Johnson J."/>
            <person name="Nolan M."/>
            <person name="Tritt A."/>
            <person name="Barry K.W."/>
            <person name="Grigoriev I.V."/>
            <person name="Nagy L.G."/>
            <person name="Hibbett D."/>
            <person name="Henrissat B."/>
            <person name="Matheny P.B."/>
            <person name="Labbe J."/>
            <person name="Martin F.M."/>
        </authorList>
    </citation>
    <scope>NUCLEOTIDE SEQUENCE</scope>
    <source>
        <strain evidence="1">EC-137</strain>
    </source>
</reference>
<comment type="caution">
    <text evidence="1">The sequence shown here is derived from an EMBL/GenBank/DDBJ whole genome shotgun (WGS) entry which is preliminary data.</text>
</comment>
<evidence type="ECO:0000313" key="2">
    <source>
        <dbReference type="Proteomes" id="UP000814128"/>
    </source>
</evidence>
<proteinExistence type="predicted"/>
<keyword evidence="2" id="KW-1185">Reference proteome</keyword>
<reference evidence="1" key="1">
    <citation type="submission" date="2021-02" db="EMBL/GenBank/DDBJ databases">
        <authorList>
            <consortium name="DOE Joint Genome Institute"/>
            <person name="Ahrendt S."/>
            <person name="Looney B.P."/>
            <person name="Miyauchi S."/>
            <person name="Morin E."/>
            <person name="Drula E."/>
            <person name="Courty P.E."/>
            <person name="Chicoki N."/>
            <person name="Fauchery L."/>
            <person name="Kohler A."/>
            <person name="Kuo A."/>
            <person name="Labutti K."/>
            <person name="Pangilinan J."/>
            <person name="Lipzen A."/>
            <person name="Riley R."/>
            <person name="Andreopoulos W."/>
            <person name="He G."/>
            <person name="Johnson J."/>
            <person name="Barry K.W."/>
            <person name="Grigoriev I.V."/>
            <person name="Nagy L."/>
            <person name="Hibbett D."/>
            <person name="Henrissat B."/>
            <person name="Matheny P.B."/>
            <person name="Labbe J."/>
            <person name="Martin F."/>
        </authorList>
    </citation>
    <scope>NUCLEOTIDE SEQUENCE</scope>
    <source>
        <strain evidence="1">EC-137</strain>
    </source>
</reference>